<feature type="signal peptide" evidence="22">
    <location>
        <begin position="1"/>
        <end position="18"/>
    </location>
</feature>
<evidence type="ECO:0000256" key="22">
    <source>
        <dbReference type="SAM" id="SignalP"/>
    </source>
</evidence>
<evidence type="ECO:0000256" key="5">
    <source>
        <dbReference type="ARBA" id="ARBA00022477"/>
    </source>
</evidence>
<evidence type="ECO:0000256" key="6">
    <source>
        <dbReference type="ARBA" id="ARBA00022525"/>
    </source>
</evidence>
<comment type="subcellular location">
    <subcellularLocation>
        <location evidence="2">Membrane</location>
        <topology evidence="2">Single-pass membrane protein</topology>
    </subcellularLocation>
    <subcellularLocation>
        <location evidence="3">Secreted</location>
        <location evidence="3">Extracellular space</location>
    </subcellularLocation>
</comment>
<feature type="disulfide bond" evidence="20">
    <location>
        <begin position="1033"/>
        <end position="1097"/>
    </location>
</feature>
<evidence type="ECO:0000256" key="16">
    <source>
        <dbReference type="ARBA" id="ARBA00023157"/>
    </source>
</evidence>
<evidence type="ECO:0000256" key="11">
    <source>
        <dbReference type="ARBA" id="ARBA00022772"/>
    </source>
</evidence>
<dbReference type="PANTHER" id="PTHR45817">
    <property type="entry name" value="LYSYL OXIDASE-LIKE-RELATED"/>
    <property type="match status" value="1"/>
</dbReference>
<dbReference type="SMART" id="SM00202">
    <property type="entry name" value="SR"/>
    <property type="match status" value="8"/>
</dbReference>
<feature type="domain" description="Fibronectin type-II" evidence="24">
    <location>
        <begin position="691"/>
        <end position="737"/>
    </location>
</feature>
<gene>
    <name evidence="25" type="ORF">PMEA_00019942</name>
</gene>
<feature type="disulfide bond" evidence="20">
    <location>
        <begin position="967"/>
        <end position="977"/>
    </location>
</feature>
<dbReference type="InterPro" id="IPR001695">
    <property type="entry name" value="Lysyl_oxidase"/>
</dbReference>
<feature type="domain" description="SRCR" evidence="23">
    <location>
        <begin position="21"/>
        <end position="122"/>
    </location>
</feature>
<dbReference type="GO" id="GO:0005615">
    <property type="term" value="C:extracellular space"/>
    <property type="evidence" value="ECO:0007669"/>
    <property type="project" value="TreeGrafter"/>
</dbReference>
<evidence type="ECO:0000259" key="24">
    <source>
        <dbReference type="PROSITE" id="PS51092"/>
    </source>
</evidence>
<keyword evidence="16 21" id="KW-1015">Disulfide bond</keyword>
<feature type="disulfide bond" evidence="20">
    <location>
        <begin position="329"/>
        <end position="339"/>
    </location>
</feature>
<feature type="disulfide bond" evidence="20">
    <location>
        <begin position="298"/>
        <end position="359"/>
    </location>
</feature>
<feature type="disulfide bond" evidence="20">
    <location>
        <begin position="1046"/>
        <end position="1107"/>
    </location>
</feature>
<dbReference type="EC" id="1.4.3.13" evidence="18"/>
<feature type="disulfide bond" evidence="20">
    <location>
        <begin position="394"/>
        <end position="458"/>
    </location>
</feature>
<keyword evidence="5" id="KW-0886">LTQ</keyword>
<feature type="domain" description="SRCR" evidence="23">
    <location>
        <begin position="769"/>
        <end position="870"/>
    </location>
</feature>
<evidence type="ECO:0000256" key="8">
    <source>
        <dbReference type="ARBA" id="ARBA00022723"/>
    </source>
</evidence>
<dbReference type="InterPro" id="IPR050912">
    <property type="entry name" value="LOX-like_protein"/>
</dbReference>
<feature type="chain" id="PRO_5043392768" description="protein-lysine 6-oxidase" evidence="22">
    <location>
        <begin position="19"/>
        <end position="1490"/>
    </location>
</feature>
<dbReference type="PROSITE" id="PS51092">
    <property type="entry name" value="FN2_2"/>
    <property type="match status" value="2"/>
</dbReference>
<evidence type="ECO:0000256" key="9">
    <source>
        <dbReference type="ARBA" id="ARBA00022729"/>
    </source>
</evidence>
<keyword evidence="15" id="KW-0472">Membrane</keyword>
<dbReference type="PRINTS" id="PR00013">
    <property type="entry name" value="FNTYPEII"/>
</dbReference>
<keyword evidence="8" id="KW-0479">Metal-binding</keyword>
<dbReference type="InterPro" id="IPR000562">
    <property type="entry name" value="FN_type2_dom"/>
</dbReference>
<evidence type="ECO:0000259" key="23">
    <source>
        <dbReference type="PROSITE" id="PS50287"/>
    </source>
</evidence>
<dbReference type="Pfam" id="PF01186">
    <property type="entry name" value="Lysyl_oxidase"/>
    <property type="match status" value="2"/>
</dbReference>
<comment type="similarity">
    <text evidence="4">Belongs to the lysyl oxidase family.</text>
</comment>
<dbReference type="Proteomes" id="UP001159428">
    <property type="component" value="Unassembled WGS sequence"/>
</dbReference>
<evidence type="ECO:0000256" key="15">
    <source>
        <dbReference type="ARBA" id="ARBA00023136"/>
    </source>
</evidence>
<dbReference type="FunFam" id="3.10.250.10:FF:000001">
    <property type="entry name" value="Lysyl oxidase 4 isoform X1"/>
    <property type="match status" value="2"/>
</dbReference>
<comment type="catalytic activity">
    <reaction evidence="19">
        <text>L-lysyl-[protein] + O2 + H2O = (S)-2-amino-6-oxohexanoyl-[protein] + H2O2 + NH4(+)</text>
        <dbReference type="Rhea" id="RHEA:24544"/>
        <dbReference type="Rhea" id="RHEA-COMP:9752"/>
        <dbReference type="Rhea" id="RHEA-COMP:12448"/>
        <dbReference type="ChEBI" id="CHEBI:15377"/>
        <dbReference type="ChEBI" id="CHEBI:15379"/>
        <dbReference type="ChEBI" id="CHEBI:16240"/>
        <dbReference type="ChEBI" id="CHEBI:28938"/>
        <dbReference type="ChEBI" id="CHEBI:29969"/>
        <dbReference type="ChEBI" id="CHEBI:131803"/>
        <dbReference type="EC" id="1.4.3.13"/>
    </reaction>
</comment>
<evidence type="ECO:0000256" key="3">
    <source>
        <dbReference type="ARBA" id="ARBA00004239"/>
    </source>
</evidence>
<evidence type="ECO:0000256" key="21">
    <source>
        <dbReference type="PROSITE-ProRule" id="PRU00479"/>
    </source>
</evidence>
<dbReference type="Gene3D" id="2.10.10.10">
    <property type="entry name" value="Fibronectin, type II, collagen-binding"/>
    <property type="match status" value="2"/>
</dbReference>
<feature type="disulfide bond" evidence="20">
    <location>
        <begin position="1142"/>
        <end position="1206"/>
    </location>
</feature>
<dbReference type="CDD" id="cd00062">
    <property type="entry name" value="FN2"/>
    <property type="match status" value="2"/>
</dbReference>
<dbReference type="SUPFAM" id="SSF56487">
    <property type="entry name" value="SRCR-like"/>
    <property type="match status" value="8"/>
</dbReference>
<dbReference type="PROSITE" id="PS50287">
    <property type="entry name" value="SRCR_2"/>
    <property type="match status" value="8"/>
</dbReference>
<evidence type="ECO:0000256" key="17">
    <source>
        <dbReference type="ARBA" id="ARBA00023180"/>
    </source>
</evidence>
<dbReference type="FunFam" id="3.10.250.10:FF:000005">
    <property type="entry name" value="Neurotrypsin isoform A"/>
    <property type="match status" value="1"/>
</dbReference>
<name>A0AAU9XAJ2_9CNID</name>
<keyword evidence="17" id="KW-0325">Glycoprotein</keyword>
<dbReference type="FunFam" id="3.10.250.10:FF:000011">
    <property type="entry name" value="Scavenger receptor class A member 5"/>
    <property type="match status" value="1"/>
</dbReference>
<dbReference type="Pfam" id="PF00040">
    <property type="entry name" value="fn2"/>
    <property type="match status" value="2"/>
</dbReference>
<dbReference type="InterPro" id="IPR001190">
    <property type="entry name" value="SRCR"/>
</dbReference>
<feature type="domain" description="SRCR" evidence="23">
    <location>
        <begin position="894"/>
        <end position="998"/>
    </location>
</feature>
<keyword evidence="12" id="KW-1133">Transmembrane helix</keyword>
<dbReference type="SUPFAM" id="SSF57440">
    <property type="entry name" value="Kringle-like"/>
    <property type="match status" value="2"/>
</dbReference>
<feature type="domain" description="SRCR" evidence="23">
    <location>
        <begin position="1008"/>
        <end position="1108"/>
    </location>
</feature>
<evidence type="ECO:0000256" key="19">
    <source>
        <dbReference type="ARBA" id="ARBA00047861"/>
    </source>
</evidence>
<protein>
    <recommendedName>
        <fullName evidence="18">protein-lysine 6-oxidase</fullName>
        <ecNumber evidence="18">1.4.3.13</ecNumber>
    </recommendedName>
</protein>
<feature type="disulfide bond" evidence="20">
    <location>
        <begin position="1186"/>
        <end position="1196"/>
    </location>
</feature>
<evidence type="ECO:0000256" key="2">
    <source>
        <dbReference type="ARBA" id="ARBA00004167"/>
    </source>
</evidence>
<dbReference type="PROSITE" id="PS00926">
    <property type="entry name" value="LYSYL_OXIDASE"/>
    <property type="match status" value="1"/>
</dbReference>
<keyword evidence="14" id="KW-0186">Copper</keyword>
<dbReference type="InterPro" id="IPR019828">
    <property type="entry name" value="Lysyl_oxidase_CS"/>
</dbReference>
<feature type="disulfide bond" evidence="20">
    <location>
        <begin position="839"/>
        <end position="849"/>
    </location>
</feature>
<evidence type="ECO:0000256" key="18">
    <source>
        <dbReference type="ARBA" id="ARBA00038869"/>
    </source>
</evidence>
<feature type="domain" description="SRCR" evidence="23">
    <location>
        <begin position="260"/>
        <end position="360"/>
    </location>
</feature>
<feature type="disulfide bond" evidence="21">
    <location>
        <begin position="1461"/>
        <end position="1488"/>
    </location>
</feature>
<organism evidence="25 26">
    <name type="scientific">Pocillopora meandrina</name>
    <dbReference type="NCBI Taxonomy" id="46732"/>
    <lineage>
        <taxon>Eukaryota</taxon>
        <taxon>Metazoa</taxon>
        <taxon>Cnidaria</taxon>
        <taxon>Anthozoa</taxon>
        <taxon>Hexacorallia</taxon>
        <taxon>Scleractinia</taxon>
        <taxon>Astrocoeniina</taxon>
        <taxon>Pocilloporidae</taxon>
        <taxon>Pocillopora</taxon>
    </lineage>
</organism>
<dbReference type="FunFam" id="3.10.250.10:FF:000016">
    <property type="entry name" value="Scavenger receptor cysteine-rich protein type 12"/>
    <property type="match status" value="3"/>
</dbReference>
<feature type="disulfide bond" evidence="20">
    <location>
        <begin position="91"/>
        <end position="101"/>
    </location>
</feature>
<dbReference type="Pfam" id="PF00530">
    <property type="entry name" value="SRCR"/>
    <property type="match status" value="8"/>
</dbReference>
<comment type="cofactor">
    <cofactor evidence="1">
        <name>Cu cation</name>
        <dbReference type="ChEBI" id="CHEBI:23378"/>
    </cofactor>
</comment>
<keyword evidence="7" id="KW-0812">Transmembrane</keyword>
<dbReference type="FunFam" id="3.10.250.10:FF:000035">
    <property type="entry name" value="Lysyl oxidase-like 2"/>
    <property type="match status" value="1"/>
</dbReference>
<evidence type="ECO:0000256" key="20">
    <source>
        <dbReference type="PROSITE-ProRule" id="PRU00196"/>
    </source>
</evidence>
<dbReference type="PANTHER" id="PTHR45817:SF9">
    <property type="entry name" value="SRCR DOMAIN-CONTAINING PROTEIN"/>
    <property type="match status" value="1"/>
</dbReference>
<keyword evidence="9 22" id="KW-0732">Signal</keyword>
<accession>A0AAU9XAJ2</accession>
<evidence type="ECO:0000313" key="26">
    <source>
        <dbReference type="Proteomes" id="UP001159428"/>
    </source>
</evidence>
<feature type="domain" description="SRCR" evidence="23">
    <location>
        <begin position="146"/>
        <end position="250"/>
    </location>
</feature>
<comment type="caution">
    <text evidence="21">Lacks conserved residue(s) required for the propagation of feature annotation.</text>
</comment>
<feature type="disulfide bond" evidence="20">
    <location>
        <begin position="219"/>
        <end position="229"/>
    </location>
</feature>
<dbReference type="PRINTS" id="PR00258">
    <property type="entry name" value="SPERACTRCPTR"/>
</dbReference>
<evidence type="ECO:0000256" key="7">
    <source>
        <dbReference type="ARBA" id="ARBA00022692"/>
    </source>
</evidence>
<evidence type="ECO:0000256" key="13">
    <source>
        <dbReference type="ARBA" id="ARBA00023002"/>
    </source>
</evidence>
<dbReference type="PROSITE" id="PS00420">
    <property type="entry name" value="SRCR_1"/>
    <property type="match status" value="2"/>
</dbReference>
<evidence type="ECO:0000256" key="4">
    <source>
        <dbReference type="ARBA" id="ARBA00007492"/>
    </source>
</evidence>
<dbReference type="InterPro" id="IPR036943">
    <property type="entry name" value="FN_type2_sf"/>
</dbReference>
<keyword evidence="6" id="KW-0964">Secreted</keyword>
<feature type="disulfide bond" evidence="20">
    <location>
        <begin position="438"/>
        <end position="448"/>
    </location>
</feature>
<dbReference type="SMART" id="SM00059">
    <property type="entry name" value="FN2"/>
    <property type="match status" value="2"/>
</dbReference>
<dbReference type="InterPro" id="IPR013806">
    <property type="entry name" value="Kringle-like"/>
</dbReference>
<feature type="disulfide bond" evidence="21">
    <location>
        <begin position="1447"/>
        <end position="1473"/>
    </location>
</feature>
<feature type="disulfide bond" evidence="20">
    <location>
        <begin position="1077"/>
        <end position="1087"/>
    </location>
</feature>
<dbReference type="EMBL" id="CALNXJ010000036">
    <property type="protein sequence ID" value="CAH3142109.1"/>
    <property type="molecule type" value="Genomic_DNA"/>
</dbReference>
<dbReference type="InterPro" id="IPR036772">
    <property type="entry name" value="SRCR-like_dom_sf"/>
</dbReference>
<reference evidence="25 26" key="1">
    <citation type="submission" date="2022-05" db="EMBL/GenBank/DDBJ databases">
        <authorList>
            <consortium name="Genoscope - CEA"/>
            <person name="William W."/>
        </authorList>
    </citation>
    <scope>NUCLEOTIDE SEQUENCE [LARGE SCALE GENOMIC DNA]</scope>
</reference>
<proteinExistence type="inferred from homology"/>
<evidence type="ECO:0000256" key="10">
    <source>
        <dbReference type="ARBA" id="ARBA00022737"/>
    </source>
</evidence>
<evidence type="ECO:0000256" key="14">
    <source>
        <dbReference type="ARBA" id="ARBA00023008"/>
    </source>
</evidence>
<dbReference type="Gene3D" id="3.10.250.10">
    <property type="entry name" value="SRCR-like domain"/>
    <property type="match status" value="8"/>
</dbReference>
<evidence type="ECO:0000256" key="1">
    <source>
        <dbReference type="ARBA" id="ARBA00001935"/>
    </source>
</evidence>
<keyword evidence="13" id="KW-0560">Oxidoreductase</keyword>
<dbReference type="GO" id="GO:0005507">
    <property type="term" value="F:copper ion binding"/>
    <property type="evidence" value="ECO:0007669"/>
    <property type="project" value="InterPro"/>
</dbReference>
<dbReference type="PRINTS" id="PR00074">
    <property type="entry name" value="LYSYLOXIDASE"/>
</dbReference>
<keyword evidence="11" id="KW-0801">TPQ</keyword>
<feature type="domain" description="SRCR" evidence="23">
    <location>
        <begin position="1117"/>
        <end position="1218"/>
    </location>
</feature>
<keyword evidence="26" id="KW-1185">Reference proteome</keyword>
<feature type="domain" description="SRCR" evidence="23">
    <location>
        <begin position="369"/>
        <end position="470"/>
    </location>
</feature>
<feature type="domain" description="Fibronectin type-II" evidence="24">
    <location>
        <begin position="1442"/>
        <end position="1490"/>
    </location>
</feature>
<comment type="caution">
    <text evidence="25">The sequence shown here is derived from an EMBL/GenBank/DDBJ whole genome shotgun (WGS) entry which is preliminary data.</text>
</comment>
<feature type="disulfide bond" evidence="20">
    <location>
        <begin position="285"/>
        <end position="349"/>
    </location>
</feature>
<dbReference type="GO" id="GO:0004720">
    <property type="term" value="F:protein-lysine 6-oxidase activity"/>
    <property type="evidence" value="ECO:0007669"/>
    <property type="project" value="UniProtKB-EC"/>
</dbReference>
<dbReference type="GO" id="GO:0016020">
    <property type="term" value="C:membrane"/>
    <property type="evidence" value="ECO:0007669"/>
    <property type="project" value="UniProtKB-SubCell"/>
</dbReference>
<evidence type="ECO:0000313" key="25">
    <source>
        <dbReference type="EMBL" id="CAH3142109.1"/>
    </source>
</evidence>
<sequence length="1490" mass="169715">MNWILLGLVLTSIEISRGVLVRLKGGKHFYEGRIEVLYNGTWKAVCDHGWDRNGARVVCRMLGFPDVLRYTKGHHAFGVGNGKFWLDDVKCSGEEDSIDKCSHRPWGRHNCQIYSQAGAVCRQRLNDLIVEPKPSQASGQVSKVNIRLEGPVVDDYISEGVVQVEHEGKWGYICPSQWTQLNSFVLCGQLGFPNAEKLKSHKETIQDLEPVYWLDQVTCKGWESSIVSCDHAGWNSHQCEEGGAVRIECVRRLIKKPPDVRLRSGALVSEGRVEVQNNGYWGTICDDHWTIREANVVCRSMGYGTAEIATKNAYYGRGIGKIMLDDVYCVGTEKSIRQCKKRRWLKSDCNHHEDAGVRCHVPSLQGHEVRIRGGANHLEGRVEVFYDGKWGTVCAEGWGIEEAMTVCRQLNLGYASEAVTEQNFSRTDLEVIMSGVQCHINDISIYHCEHDEWKNTTCNDKKKSAGVVCVSALPDLVVNTDILRSYMELNVFPLSALRCAMEENCLSPSAARFLRYSDTYRRRLLRFSVQVENRGLDHFRPKADKSTWQWHKCHQHYHSMETFSSYDLLRQRSGKKVSQGHKASFCLEDTKCDSGFDKVWNCTDMGDQGISPGCYDIYHYNIDCQWVDCTDFVHGAFYLRVHINPGNQVAESDFKNNVAKCSVYDYGTYVYALRCWLEDCESGIDTHGGNSGGNCCVFPFLYKGKLYHDCTTDGFIKRWCSTTYEFKKDKKWGILFISLFLHNRYRLNMMCVLLIAFVSCLRFAGGTEVRLIGGKHEFEGRVEVKYDDEWRAVCDHGWNKKAANVVCRMLGYPDALRFTKGHLTFGRGDGKFWLDDVICGGREYDIERCSHRDWGQHNCRSTNQAGVICKLHRSDTIFEPEPSSASGEVVHVNLKLQGPVVDDYISEGVVQVEHEGEWGYICPSQWTQLNSFVLCGQLGFPNAEKNGSYTETIQDLEPVYWLDQVTCKGWESSIVSCDHAGWIHRKCEIGGALRIKCARKNITQPPVVRLRGGAMVSEGRVEMKYRNEWRTICDDHWTLKEANVICRFLGYGSAAVAAHSAYFGRGIGKEMLHNLRCQGDERNINQCQHHGWRRTECNHYEDASVKCHSPKLQGHKIRLAGGANSFEGRVEVFRDGRWGTVCADNWRIEEAMVVCRQLNLGYASQAATQNYFGPTNLKVIMSGVICRVDEISIYNCQRHQWDNTTCSNKHKLAGVICIDELPDLVIDTEALREEMRTQSLHVDFLQCAYEEKCLAKSADVLFSSSGVGRNRMRKLLRFTTKIENRGWDHFRPNSPRSAWQYHQCHGHHHSMETFATYALLRRGNWGKAADGHKASFCLEDTDCDPGFEKKWDCTRGGDQGLSPGCFDVYSHKIDCQWIDYTGIFSGAFFLRIQLNPGNQVAESDFKNNVAKCSVYDYGSFFMAHKCWIETCESGVDTYGGNSRGKCCEFPFRFKDKLYHSCTTDGHRYKRKWCSTTPSYSKDKKWGLCFN</sequence>
<keyword evidence="10" id="KW-0677">Repeat</keyword>
<evidence type="ECO:0000256" key="12">
    <source>
        <dbReference type="ARBA" id="ARBA00022989"/>
    </source>
</evidence>